<dbReference type="GO" id="GO:0004601">
    <property type="term" value="F:peroxidase activity"/>
    <property type="evidence" value="ECO:0007669"/>
    <property type="project" value="InterPro"/>
</dbReference>
<dbReference type="GO" id="GO:0006979">
    <property type="term" value="P:response to oxidative stress"/>
    <property type="evidence" value="ECO:0007669"/>
    <property type="project" value="InterPro"/>
</dbReference>
<dbReference type="InterPro" id="IPR002347">
    <property type="entry name" value="SDR_fam"/>
</dbReference>
<evidence type="ECO:0000256" key="4">
    <source>
        <dbReference type="ARBA" id="ARBA00023002"/>
    </source>
</evidence>
<dbReference type="PROSITE" id="PS00436">
    <property type="entry name" value="PEROXIDASE_2"/>
    <property type="match status" value="1"/>
</dbReference>
<feature type="region of interest" description="Disordered" evidence="5">
    <location>
        <begin position="403"/>
        <end position="429"/>
    </location>
</feature>
<dbReference type="GO" id="GO:0005829">
    <property type="term" value="C:cytosol"/>
    <property type="evidence" value="ECO:0007669"/>
    <property type="project" value="TreeGrafter"/>
</dbReference>
<evidence type="ECO:0000256" key="2">
    <source>
        <dbReference type="ARBA" id="ARBA00006484"/>
    </source>
</evidence>
<protein>
    <recommendedName>
        <fullName evidence="9">Peroxidase</fullName>
    </recommendedName>
</protein>
<dbReference type="GO" id="GO:0020037">
    <property type="term" value="F:heme binding"/>
    <property type="evidence" value="ECO:0007669"/>
    <property type="project" value="InterPro"/>
</dbReference>
<dbReference type="SUPFAM" id="SSF48113">
    <property type="entry name" value="Heme-dependent peroxidases"/>
    <property type="match status" value="1"/>
</dbReference>
<keyword evidence="4" id="KW-0560">Oxidoreductase</keyword>
<reference evidence="7" key="1">
    <citation type="submission" date="2020-10" db="EMBL/GenBank/DDBJ databases">
        <authorList>
            <person name="Han B."/>
            <person name="Lu T."/>
            <person name="Zhao Q."/>
            <person name="Huang X."/>
            <person name="Zhao Y."/>
        </authorList>
    </citation>
    <scope>NUCLEOTIDE SEQUENCE</scope>
</reference>
<keyword evidence="6" id="KW-0732">Signal</keyword>
<evidence type="ECO:0000313" key="7">
    <source>
        <dbReference type="EMBL" id="CAD6250915.1"/>
    </source>
</evidence>
<dbReference type="EMBL" id="CAJGYO010000008">
    <property type="protein sequence ID" value="CAD6250915.1"/>
    <property type="molecule type" value="Genomic_DNA"/>
</dbReference>
<evidence type="ECO:0000256" key="1">
    <source>
        <dbReference type="ARBA" id="ARBA00004606"/>
    </source>
</evidence>
<comment type="caution">
    <text evidence="7">The sequence shown here is derived from an EMBL/GenBank/DDBJ whole genome shotgun (WGS) entry which is preliminary data.</text>
</comment>
<dbReference type="InterPro" id="IPR019794">
    <property type="entry name" value="Peroxidases_AS"/>
</dbReference>
<dbReference type="OrthoDB" id="47007at2759"/>
<evidence type="ECO:0000256" key="6">
    <source>
        <dbReference type="SAM" id="SignalP"/>
    </source>
</evidence>
<evidence type="ECO:0000256" key="5">
    <source>
        <dbReference type="SAM" id="MobiDB-lite"/>
    </source>
</evidence>
<dbReference type="Gene3D" id="3.40.50.720">
    <property type="entry name" value="NAD(P)-binding Rossmann-like Domain"/>
    <property type="match status" value="1"/>
</dbReference>
<accession>A0A811Q2V0</accession>
<dbReference type="Pfam" id="PF00106">
    <property type="entry name" value="adh_short"/>
    <property type="match status" value="1"/>
</dbReference>
<evidence type="ECO:0000256" key="3">
    <source>
        <dbReference type="ARBA" id="ARBA00022837"/>
    </source>
</evidence>
<evidence type="ECO:0008006" key="9">
    <source>
        <dbReference type="Google" id="ProtNLM"/>
    </source>
</evidence>
<dbReference type="AlphaFoldDB" id="A0A811Q2V0"/>
<organism evidence="7 8">
    <name type="scientific">Miscanthus lutarioriparius</name>
    <dbReference type="NCBI Taxonomy" id="422564"/>
    <lineage>
        <taxon>Eukaryota</taxon>
        <taxon>Viridiplantae</taxon>
        <taxon>Streptophyta</taxon>
        <taxon>Embryophyta</taxon>
        <taxon>Tracheophyta</taxon>
        <taxon>Spermatophyta</taxon>
        <taxon>Magnoliopsida</taxon>
        <taxon>Liliopsida</taxon>
        <taxon>Poales</taxon>
        <taxon>Poaceae</taxon>
        <taxon>PACMAD clade</taxon>
        <taxon>Panicoideae</taxon>
        <taxon>Andropogonodae</taxon>
        <taxon>Andropogoneae</taxon>
        <taxon>Saccharinae</taxon>
        <taxon>Miscanthus</taxon>
    </lineage>
</organism>
<sequence length="429" mass="47080">MAKLNATVAAVLVLLAFLAGQSVAGRYYYDKVQDKVRKEVEKAMANNPSIGPALVRLVFHDCWVNDRLGGPDSTPVDSDYQAALNKTTPLTLLKSGQNPTVPNNARDGSDAFQKDAAYDPVAMGVNPKRGELAYQYTKKGACLSLVARRKQALEGVAADVSDVLVILADISDAEQSRRAVEAIVAHFGKRMRPSLEPSSCQCRVWSSCFFDEITNITGFNKMMDVNFWGSVYPTYYAIPHLKASKGKLIMSSSTAATAPTSRMSLYNATKAAQLRFYETLRSELGSEVAVTILTAGFRESEMTKGKAIQKDGDVAIDLEARDVQIGVFPVVRVEKLFEVALDGIQRGDWYVTWPSMYLPMPLIACIAPEVLNWLSYALYNAKQGSLPLSQRMLDATGAKRFYPPSLRHHPGIKTEGTHHKQDIDAASNV</sequence>
<dbReference type="Gene3D" id="1.10.520.10">
    <property type="match status" value="1"/>
</dbReference>
<comment type="subcellular location">
    <subcellularLocation>
        <location evidence="1">Membrane</location>
        <topology evidence="1">Single-pass type II membrane protein</topology>
    </subcellularLocation>
</comment>
<dbReference type="InterPro" id="IPR036291">
    <property type="entry name" value="NAD(P)-bd_dom_sf"/>
</dbReference>
<keyword evidence="8" id="KW-1185">Reference proteome</keyword>
<dbReference type="InterPro" id="IPR010255">
    <property type="entry name" value="Haem_peroxidase_sf"/>
</dbReference>
<dbReference type="GO" id="GO:0016020">
    <property type="term" value="C:membrane"/>
    <property type="evidence" value="ECO:0007669"/>
    <property type="project" value="UniProtKB-SubCell"/>
</dbReference>
<dbReference type="SUPFAM" id="SSF51735">
    <property type="entry name" value="NAD(P)-binding Rossmann-fold domains"/>
    <property type="match status" value="1"/>
</dbReference>
<dbReference type="PANTHER" id="PTHR43391:SF46">
    <property type="entry name" value="11-BETA-HYDROXYSTEROID DEHYDROGENASE 1B"/>
    <property type="match status" value="1"/>
</dbReference>
<feature type="signal peptide" evidence="6">
    <location>
        <begin position="1"/>
        <end position="24"/>
    </location>
</feature>
<comment type="similarity">
    <text evidence="2">Belongs to the short-chain dehydrogenases/reductases (SDR) family.</text>
</comment>
<name>A0A811Q2V0_9POAL</name>
<gene>
    <name evidence="7" type="ORF">NCGR_LOCUS34683</name>
</gene>
<dbReference type="PANTHER" id="PTHR43391">
    <property type="entry name" value="RETINOL DEHYDROGENASE-RELATED"/>
    <property type="match status" value="1"/>
</dbReference>
<proteinExistence type="inferred from homology"/>
<feature type="chain" id="PRO_5032794680" description="Peroxidase" evidence="6">
    <location>
        <begin position="25"/>
        <end position="429"/>
    </location>
</feature>
<evidence type="ECO:0000313" key="8">
    <source>
        <dbReference type="Proteomes" id="UP000604825"/>
    </source>
</evidence>
<dbReference type="Proteomes" id="UP000604825">
    <property type="component" value="Unassembled WGS sequence"/>
</dbReference>
<keyword evidence="3" id="KW-0106">Calcium</keyword>